<organism evidence="1 2">
    <name type="scientific">Streptomyces violascens</name>
    <dbReference type="NCBI Taxonomy" id="67381"/>
    <lineage>
        <taxon>Bacteria</taxon>
        <taxon>Bacillati</taxon>
        <taxon>Actinomycetota</taxon>
        <taxon>Actinomycetes</taxon>
        <taxon>Kitasatosporales</taxon>
        <taxon>Streptomycetaceae</taxon>
        <taxon>Streptomyces</taxon>
    </lineage>
</organism>
<dbReference type="EMBL" id="BNDY01000012">
    <property type="protein sequence ID" value="GHI39323.1"/>
    <property type="molecule type" value="Genomic_DNA"/>
</dbReference>
<proteinExistence type="predicted"/>
<keyword evidence="2" id="KW-1185">Reference proteome</keyword>
<comment type="caution">
    <text evidence="1">The sequence shown here is derived from an EMBL/GenBank/DDBJ whole genome shotgun (WGS) entry which is preliminary data.</text>
</comment>
<accession>A0ABQ3QPW2</accession>
<sequence length="58" mass="6479">MFGKSKTQKFGFRHTSRVGRDLRGKFVASCSCGFTVTSSDYTTAFNKVGTHVRTATRR</sequence>
<dbReference type="Proteomes" id="UP001050808">
    <property type="component" value="Unassembled WGS sequence"/>
</dbReference>
<protein>
    <submittedName>
        <fullName evidence="1">Uncharacterized protein</fullName>
    </submittedName>
</protein>
<reference evidence="1" key="1">
    <citation type="submission" date="2024-05" db="EMBL/GenBank/DDBJ databases">
        <title>Whole genome shotgun sequence of Streptomyces violascens NBRC 12920.</title>
        <authorList>
            <person name="Komaki H."/>
            <person name="Tamura T."/>
        </authorList>
    </citation>
    <scope>NUCLEOTIDE SEQUENCE</scope>
    <source>
        <strain evidence="1">NBRC 12920</strain>
    </source>
</reference>
<evidence type="ECO:0000313" key="2">
    <source>
        <dbReference type="Proteomes" id="UP001050808"/>
    </source>
</evidence>
<name>A0ABQ3QPW2_9ACTN</name>
<dbReference type="RefSeq" id="WP_189965916.1">
    <property type="nucleotide sequence ID" value="NZ_BMUA01000014.1"/>
</dbReference>
<gene>
    <name evidence="1" type="ORF">Sviol_37310</name>
</gene>
<evidence type="ECO:0000313" key="1">
    <source>
        <dbReference type="EMBL" id="GHI39323.1"/>
    </source>
</evidence>